<evidence type="ECO:0000313" key="2">
    <source>
        <dbReference type="EMBL" id="MCA9386971.1"/>
    </source>
</evidence>
<sequence>MADKKVSSSNTNQSYKKLIGHYISVLDNKYLLVKDFVALSFFVAALLVMSPLSLDSQITSILLSIYGIGIIFICLWIIASFFIKTACLQLDPKVKRYSAIVSLNSFFGFSMPLLYINIVLGKIIFQFLGSLPSTGSLICQFRHWVTWFLYQYIGIDSKLDVIFMFSILLALAVFMIGGVWERSSR</sequence>
<proteinExistence type="predicted"/>
<evidence type="ECO:0000313" key="3">
    <source>
        <dbReference type="Proteomes" id="UP000714915"/>
    </source>
</evidence>
<feature type="transmembrane region" description="Helical" evidence="1">
    <location>
        <begin position="103"/>
        <end position="125"/>
    </location>
</feature>
<keyword evidence="1" id="KW-1133">Transmembrane helix</keyword>
<feature type="transmembrane region" description="Helical" evidence="1">
    <location>
        <begin position="161"/>
        <end position="180"/>
    </location>
</feature>
<comment type="caution">
    <text evidence="2">The sequence shown here is derived from an EMBL/GenBank/DDBJ whole genome shotgun (WGS) entry which is preliminary data.</text>
</comment>
<feature type="transmembrane region" description="Helical" evidence="1">
    <location>
        <begin position="61"/>
        <end position="83"/>
    </location>
</feature>
<organism evidence="2 3">
    <name type="scientific">Candidatus Dojkabacteria bacterium</name>
    <dbReference type="NCBI Taxonomy" id="2099670"/>
    <lineage>
        <taxon>Bacteria</taxon>
        <taxon>Candidatus Dojkabacteria</taxon>
    </lineage>
</organism>
<evidence type="ECO:0000256" key="1">
    <source>
        <dbReference type="SAM" id="Phobius"/>
    </source>
</evidence>
<reference evidence="2" key="1">
    <citation type="submission" date="2020-04" db="EMBL/GenBank/DDBJ databases">
        <authorList>
            <person name="Zhang T."/>
        </authorList>
    </citation>
    <scope>NUCLEOTIDE SEQUENCE</scope>
    <source>
        <strain evidence="2">HKST-UBA09</strain>
    </source>
</reference>
<protein>
    <submittedName>
        <fullName evidence="2">Uncharacterized protein</fullName>
    </submittedName>
</protein>
<name>A0A955LB45_9BACT</name>
<reference evidence="2" key="2">
    <citation type="journal article" date="2021" name="Microbiome">
        <title>Successional dynamics and alternative stable states in a saline activated sludge microbial community over 9 years.</title>
        <authorList>
            <person name="Wang Y."/>
            <person name="Ye J."/>
            <person name="Ju F."/>
            <person name="Liu L."/>
            <person name="Boyd J.A."/>
            <person name="Deng Y."/>
            <person name="Parks D.H."/>
            <person name="Jiang X."/>
            <person name="Yin X."/>
            <person name="Woodcroft B.J."/>
            <person name="Tyson G.W."/>
            <person name="Hugenholtz P."/>
            <person name="Polz M.F."/>
            <person name="Zhang T."/>
        </authorList>
    </citation>
    <scope>NUCLEOTIDE SEQUENCE</scope>
    <source>
        <strain evidence="2">HKST-UBA09</strain>
    </source>
</reference>
<feature type="transmembrane region" description="Helical" evidence="1">
    <location>
        <begin position="36"/>
        <end position="54"/>
    </location>
</feature>
<dbReference type="Proteomes" id="UP000714915">
    <property type="component" value="Unassembled WGS sequence"/>
</dbReference>
<gene>
    <name evidence="2" type="ORF">KC669_02965</name>
</gene>
<dbReference type="EMBL" id="JAGQLF010000031">
    <property type="protein sequence ID" value="MCA9386971.1"/>
    <property type="molecule type" value="Genomic_DNA"/>
</dbReference>
<accession>A0A955LB45</accession>
<keyword evidence="1" id="KW-0812">Transmembrane</keyword>
<keyword evidence="1" id="KW-0472">Membrane</keyword>
<dbReference type="AlphaFoldDB" id="A0A955LB45"/>